<evidence type="ECO:0000313" key="9">
    <source>
        <dbReference type="EMBL" id="GHH77467.1"/>
    </source>
</evidence>
<keyword evidence="5 7" id="KW-1133">Transmembrane helix</keyword>
<dbReference type="GeneID" id="95355467"/>
<feature type="transmembrane region" description="Helical" evidence="7">
    <location>
        <begin position="24"/>
        <end position="48"/>
    </location>
</feature>
<keyword evidence="4 7" id="KW-0812">Transmembrane</keyword>
<dbReference type="InterPro" id="IPR035906">
    <property type="entry name" value="MetI-like_sf"/>
</dbReference>
<dbReference type="Proteomes" id="UP000617734">
    <property type="component" value="Unassembled WGS sequence"/>
</dbReference>
<feature type="transmembrane region" description="Helical" evidence="7">
    <location>
        <begin position="195"/>
        <end position="217"/>
    </location>
</feature>
<evidence type="ECO:0000256" key="3">
    <source>
        <dbReference type="ARBA" id="ARBA00022475"/>
    </source>
</evidence>
<dbReference type="Gene3D" id="1.10.3720.10">
    <property type="entry name" value="MetI-like"/>
    <property type="match status" value="1"/>
</dbReference>
<dbReference type="PANTHER" id="PTHR43744:SF12">
    <property type="entry name" value="ABC TRANSPORTER PERMEASE PROTEIN MG189-RELATED"/>
    <property type="match status" value="1"/>
</dbReference>
<protein>
    <submittedName>
        <fullName evidence="9">Sugar ABC transporter permease</fullName>
    </submittedName>
</protein>
<keyword evidence="6 7" id="KW-0472">Membrane</keyword>
<dbReference type="PROSITE" id="PS50928">
    <property type="entry name" value="ABC_TM1"/>
    <property type="match status" value="1"/>
</dbReference>
<evidence type="ECO:0000259" key="8">
    <source>
        <dbReference type="PROSITE" id="PS50928"/>
    </source>
</evidence>
<dbReference type="GO" id="GO:0005886">
    <property type="term" value="C:plasma membrane"/>
    <property type="evidence" value="ECO:0007669"/>
    <property type="project" value="UniProtKB-SubCell"/>
</dbReference>
<feature type="transmembrane region" description="Helical" evidence="7">
    <location>
        <begin position="82"/>
        <end position="108"/>
    </location>
</feature>
<dbReference type="AlphaFoldDB" id="A0A919G3B8"/>
<feature type="transmembrane region" description="Helical" evidence="7">
    <location>
        <begin position="254"/>
        <end position="274"/>
    </location>
</feature>
<comment type="caution">
    <text evidence="9">The sequence shown here is derived from an EMBL/GenBank/DDBJ whole genome shotgun (WGS) entry which is preliminary data.</text>
</comment>
<reference evidence="9" key="1">
    <citation type="journal article" date="2014" name="Int. J. Syst. Evol. Microbiol.">
        <title>Complete genome sequence of Corynebacterium casei LMG S-19264T (=DSM 44701T), isolated from a smear-ripened cheese.</title>
        <authorList>
            <consortium name="US DOE Joint Genome Institute (JGI-PGF)"/>
            <person name="Walter F."/>
            <person name="Albersmeier A."/>
            <person name="Kalinowski J."/>
            <person name="Ruckert C."/>
        </authorList>
    </citation>
    <scope>NUCLEOTIDE SEQUENCE</scope>
    <source>
        <strain evidence="9">JCM 4646</strain>
    </source>
</reference>
<sequence length="288" mass="30943">MALIAPRRASAPGRRPGTPLSTAARYLAALAVVGVTAVPLLFVVLGGFRTNAQINAHPTGWPHPWVFANYTRILGSSSFWRFLFNSTVIAVTATALTVVLGAMAAYALSRYAFRGREGLYTLFAVGLLFPLGVASLPVYLLLRQLHLLETWYGVALPQAAFGLPVTIVVLRPFMAAIPGEIEDAAAVDGCTRLGFFWRILLPLARPALVTVAVLAFLGSWNGYQLPLLVFNDQSHFTLPLGVATFQSQYSQDTASILAFTALSMLPALAFFVFAERRIVGGMTGAVKG</sequence>
<feature type="transmembrane region" description="Helical" evidence="7">
    <location>
        <begin position="120"/>
        <end position="142"/>
    </location>
</feature>
<keyword evidence="2 7" id="KW-0813">Transport</keyword>
<dbReference type="RefSeq" id="WP_190213232.1">
    <property type="nucleotide sequence ID" value="NZ_BNBO01000033.1"/>
</dbReference>
<evidence type="ECO:0000313" key="10">
    <source>
        <dbReference type="Proteomes" id="UP000617734"/>
    </source>
</evidence>
<organism evidence="9 10">
    <name type="scientific">Kitasatospora indigofera</name>
    <dbReference type="NCBI Taxonomy" id="67307"/>
    <lineage>
        <taxon>Bacteria</taxon>
        <taxon>Bacillati</taxon>
        <taxon>Actinomycetota</taxon>
        <taxon>Actinomycetes</taxon>
        <taxon>Kitasatosporales</taxon>
        <taxon>Streptomycetaceae</taxon>
        <taxon>Kitasatospora</taxon>
    </lineage>
</organism>
<comment type="similarity">
    <text evidence="7">Belongs to the binding-protein-dependent transport system permease family.</text>
</comment>
<dbReference type="CDD" id="cd06261">
    <property type="entry name" value="TM_PBP2"/>
    <property type="match status" value="1"/>
</dbReference>
<accession>A0A919G3B8</accession>
<dbReference type="GO" id="GO:0055085">
    <property type="term" value="P:transmembrane transport"/>
    <property type="evidence" value="ECO:0007669"/>
    <property type="project" value="InterPro"/>
</dbReference>
<evidence type="ECO:0000256" key="7">
    <source>
        <dbReference type="RuleBase" id="RU363032"/>
    </source>
</evidence>
<dbReference type="PANTHER" id="PTHR43744">
    <property type="entry name" value="ABC TRANSPORTER PERMEASE PROTEIN MG189-RELATED-RELATED"/>
    <property type="match status" value="1"/>
</dbReference>
<keyword evidence="10" id="KW-1185">Reference proteome</keyword>
<gene>
    <name evidence="9" type="ORF">GCM10018781_50990</name>
</gene>
<comment type="subcellular location">
    <subcellularLocation>
        <location evidence="1 7">Cell membrane</location>
        <topology evidence="1 7">Multi-pass membrane protein</topology>
    </subcellularLocation>
</comment>
<name>A0A919G3B8_9ACTN</name>
<evidence type="ECO:0000256" key="1">
    <source>
        <dbReference type="ARBA" id="ARBA00004651"/>
    </source>
</evidence>
<dbReference type="InterPro" id="IPR000515">
    <property type="entry name" value="MetI-like"/>
</dbReference>
<reference evidence="9" key="2">
    <citation type="submission" date="2020-09" db="EMBL/GenBank/DDBJ databases">
        <authorList>
            <person name="Sun Q."/>
            <person name="Ohkuma M."/>
        </authorList>
    </citation>
    <scope>NUCLEOTIDE SEQUENCE</scope>
    <source>
        <strain evidence="9">JCM 4646</strain>
    </source>
</reference>
<feature type="domain" description="ABC transmembrane type-1" evidence="8">
    <location>
        <begin position="83"/>
        <end position="274"/>
    </location>
</feature>
<dbReference type="SUPFAM" id="SSF161098">
    <property type="entry name" value="MetI-like"/>
    <property type="match status" value="1"/>
</dbReference>
<evidence type="ECO:0000256" key="4">
    <source>
        <dbReference type="ARBA" id="ARBA00022692"/>
    </source>
</evidence>
<evidence type="ECO:0000256" key="2">
    <source>
        <dbReference type="ARBA" id="ARBA00022448"/>
    </source>
</evidence>
<dbReference type="Pfam" id="PF00528">
    <property type="entry name" value="BPD_transp_1"/>
    <property type="match status" value="1"/>
</dbReference>
<evidence type="ECO:0000256" key="5">
    <source>
        <dbReference type="ARBA" id="ARBA00022989"/>
    </source>
</evidence>
<evidence type="ECO:0000256" key="6">
    <source>
        <dbReference type="ARBA" id="ARBA00023136"/>
    </source>
</evidence>
<proteinExistence type="inferred from homology"/>
<dbReference type="EMBL" id="BNBO01000033">
    <property type="protein sequence ID" value="GHH77467.1"/>
    <property type="molecule type" value="Genomic_DNA"/>
</dbReference>
<feature type="transmembrane region" description="Helical" evidence="7">
    <location>
        <begin position="154"/>
        <end position="174"/>
    </location>
</feature>
<keyword evidence="3" id="KW-1003">Cell membrane</keyword>